<name>A0ABQ9NVA2_9PEZI</name>
<dbReference type="Pfam" id="PF20163">
    <property type="entry name" value="DUF6536"/>
    <property type="match status" value="1"/>
</dbReference>
<gene>
    <name evidence="3" type="ORF">H2201_003504</name>
</gene>
<dbReference type="PANTHER" id="PTHR35395:SF1">
    <property type="entry name" value="DUF6536 DOMAIN-CONTAINING PROTEIN"/>
    <property type="match status" value="1"/>
</dbReference>
<keyword evidence="1" id="KW-0472">Membrane</keyword>
<keyword evidence="4" id="KW-1185">Reference proteome</keyword>
<evidence type="ECO:0000259" key="2">
    <source>
        <dbReference type="Pfam" id="PF20163"/>
    </source>
</evidence>
<feature type="transmembrane region" description="Helical" evidence="1">
    <location>
        <begin position="291"/>
        <end position="314"/>
    </location>
</feature>
<feature type="transmembrane region" description="Helical" evidence="1">
    <location>
        <begin position="66"/>
        <end position="83"/>
    </location>
</feature>
<keyword evidence="1" id="KW-0812">Transmembrane</keyword>
<feature type="transmembrane region" description="Helical" evidence="1">
    <location>
        <begin position="6"/>
        <end position="27"/>
    </location>
</feature>
<reference evidence="3" key="1">
    <citation type="submission" date="2022-10" db="EMBL/GenBank/DDBJ databases">
        <title>Culturing micro-colonial fungi from biological soil crusts in the Mojave desert and describing Neophaeococcomyces mojavensis, and introducing the new genera and species Taxawa tesnikishii.</title>
        <authorList>
            <person name="Kurbessoian T."/>
            <person name="Stajich J.E."/>
        </authorList>
    </citation>
    <scope>NUCLEOTIDE SEQUENCE</scope>
    <source>
        <strain evidence="3">TK_1</strain>
    </source>
</reference>
<feature type="domain" description="DUF6536" evidence="2">
    <location>
        <begin position="3"/>
        <end position="100"/>
    </location>
</feature>
<organism evidence="3 4">
    <name type="scientific">Coniosporium apollinis</name>
    <dbReference type="NCBI Taxonomy" id="61459"/>
    <lineage>
        <taxon>Eukaryota</taxon>
        <taxon>Fungi</taxon>
        <taxon>Dikarya</taxon>
        <taxon>Ascomycota</taxon>
        <taxon>Pezizomycotina</taxon>
        <taxon>Dothideomycetes</taxon>
        <taxon>Dothideomycetes incertae sedis</taxon>
        <taxon>Coniosporium</taxon>
    </lineage>
</organism>
<dbReference type="EMBL" id="JAPDRL010000020">
    <property type="protein sequence ID" value="KAJ9666316.1"/>
    <property type="molecule type" value="Genomic_DNA"/>
</dbReference>
<accession>A0ABQ9NVA2</accession>
<evidence type="ECO:0000256" key="1">
    <source>
        <dbReference type="SAM" id="Phobius"/>
    </source>
</evidence>
<feature type="transmembrane region" description="Helical" evidence="1">
    <location>
        <begin position="543"/>
        <end position="566"/>
    </location>
</feature>
<protein>
    <recommendedName>
        <fullName evidence="2">DUF6536 domain-containing protein</fullName>
    </recommendedName>
</protein>
<dbReference type="PANTHER" id="PTHR35395">
    <property type="entry name" value="DUF6536 DOMAIN-CONTAINING PROTEIN"/>
    <property type="match status" value="1"/>
</dbReference>
<evidence type="ECO:0000313" key="3">
    <source>
        <dbReference type="EMBL" id="KAJ9666316.1"/>
    </source>
</evidence>
<keyword evidence="1" id="KW-1133">Transmembrane helix</keyword>
<evidence type="ECO:0000313" key="4">
    <source>
        <dbReference type="Proteomes" id="UP001172684"/>
    </source>
</evidence>
<proteinExistence type="predicted"/>
<sequence>MASLSTAYHVLINILSTIMLTASNYCMQLLSAPTRDEVARAHRHGQGLDIGIISLRNLRYISKRRTALWLSLALSSIPLHLLYNSAVFGVTIGQHYNLYYIGINDTDTIRELSATKAKVTNTEWWKKYSTRYVEDAADLYLIADRIGFQLDFHTNNTWSLAFPSGWSVEAFNPIDMWSILFPMEATLNDNGTFEVRPGPGPAAHVSYDLHNFPTSHFSGPIPWPQPRFINVSEISPSGLKNLVPSSPDENSKSFQEPWLQHLENGTERVDPPLHIKYGFSTPRRDSSKVQIALSFMLVVIACNAVKVVAMLLTLRESFSSQLLTSGDAVASFLALPEHDTLGMCTFGKAAMRSTRSERPEPGVWEVIKCRLSTTAGRDRMGSVAFLISMCTVAIALAFVAIRCALQEPSGLWSWGTVSSLRLNFTPQSFTTRGILINSFLANTPQIILSGSYFAINRLCTSMCFTKEWNSYAKSRKGLRVTNPRGEQRSTYFLQLPFRWAVPLTIMSGTLHWLLSQSIFLVRLEIRDEHGQFTPSESKSACGYSALSTLTFALVAVGLVSTTLLLWRRKIKVGIPVAAHCSLAISAACHSPPDEEEPHLKPVQWGVVRNRFGGEVDHCTYSSEPVTAPEPGKRYA</sequence>
<dbReference type="Proteomes" id="UP001172684">
    <property type="component" value="Unassembled WGS sequence"/>
</dbReference>
<comment type="caution">
    <text evidence="3">The sequence shown here is derived from an EMBL/GenBank/DDBJ whole genome shotgun (WGS) entry which is preliminary data.</text>
</comment>
<dbReference type="InterPro" id="IPR046623">
    <property type="entry name" value="DUF6536"/>
</dbReference>
<feature type="transmembrane region" description="Helical" evidence="1">
    <location>
        <begin position="380"/>
        <end position="401"/>
    </location>
</feature>